<reference evidence="1 2" key="1">
    <citation type="submission" date="2018-11" db="EMBL/GenBank/DDBJ databases">
        <title>Proposal to divide the Flavobacteriaceae and reorganize its genera based on Amino Acid Identity values calculated from whole genome sequences.</title>
        <authorList>
            <person name="Nicholson A.C."/>
            <person name="Gulvik C.A."/>
            <person name="Whitney A.M."/>
            <person name="Humrighouse B.W."/>
            <person name="Bell M."/>
            <person name="Holmes B."/>
            <person name="Steigerwalt A."/>
            <person name="Villarma A."/>
            <person name="Sheth M."/>
            <person name="Batra D."/>
            <person name="Pryor J."/>
            <person name="Bernardet J.-F."/>
            <person name="Hugo C."/>
            <person name="Kampfer P."/>
            <person name="Newman J."/>
            <person name="Mcquiston J.R."/>
        </authorList>
    </citation>
    <scope>NUCLEOTIDE SEQUENCE [LARGE SCALE GENOMIC DNA]</scope>
    <source>
        <strain evidence="1 2">DSM 15235</strain>
    </source>
</reference>
<organism evidence="1 2">
    <name type="scientific">Chryseobacterium daecheongense</name>
    <dbReference type="NCBI Taxonomy" id="192389"/>
    <lineage>
        <taxon>Bacteria</taxon>
        <taxon>Pseudomonadati</taxon>
        <taxon>Bacteroidota</taxon>
        <taxon>Flavobacteriia</taxon>
        <taxon>Flavobacteriales</taxon>
        <taxon>Weeksellaceae</taxon>
        <taxon>Chryseobacterium group</taxon>
        <taxon>Chryseobacterium</taxon>
    </lineage>
</organism>
<comment type="caution">
    <text evidence="1">The sequence shown here is derived from an EMBL/GenBank/DDBJ whole genome shotgun (WGS) entry which is preliminary data.</text>
</comment>
<gene>
    <name evidence="1" type="ORF">EGI05_12575</name>
</gene>
<evidence type="ECO:0000313" key="1">
    <source>
        <dbReference type="EMBL" id="ROH96693.1"/>
    </source>
</evidence>
<name>A0A3N0VV40_9FLAO</name>
<dbReference type="Proteomes" id="UP000269375">
    <property type="component" value="Unassembled WGS sequence"/>
</dbReference>
<dbReference type="RefSeq" id="WP_123263407.1">
    <property type="nucleotide sequence ID" value="NZ_RJTX01000003.1"/>
</dbReference>
<dbReference type="AlphaFoldDB" id="A0A3N0VV40"/>
<sequence length="88" mass="10372">MTKILIQNMFYNHGDEYYLIVCKYQGIVNTGDYIIINPDIQIKIEKIENGLFETLILSVSRDSFEKVNDNLYNKEFLIHKVDQQSNHS</sequence>
<protein>
    <submittedName>
        <fullName evidence="1">Uncharacterized protein</fullName>
    </submittedName>
</protein>
<dbReference type="EMBL" id="RJTX01000003">
    <property type="protein sequence ID" value="ROH96693.1"/>
    <property type="molecule type" value="Genomic_DNA"/>
</dbReference>
<proteinExistence type="predicted"/>
<accession>A0A3N0VV40</accession>
<evidence type="ECO:0000313" key="2">
    <source>
        <dbReference type="Proteomes" id="UP000269375"/>
    </source>
</evidence>